<dbReference type="InterPro" id="IPR056884">
    <property type="entry name" value="NPHP3-like_N"/>
</dbReference>
<dbReference type="GO" id="GO:0070485">
    <property type="term" value="P:dehydro-D-arabinono-1,4-lactone biosynthetic process"/>
    <property type="evidence" value="ECO:0007669"/>
    <property type="project" value="TreeGrafter"/>
</dbReference>
<dbReference type="InterPro" id="IPR020471">
    <property type="entry name" value="AKR"/>
</dbReference>
<sequence>MATTISLNPASRPSIASVLPPLFLGTATFNTQHVKDPLQMPYRQIVSRALELGVNGFDTSPYYGPSEVLLGDALAAHTAATNIPRESYVLVTKAGRIAGNEFDYSPAYVRYSVLRSLSRLNTPYLDLVYMHDVEFVSPAEVLAAVQTLRQLRDEGKIRYVGISGFPVHVLCSLAEMILAETGEALDAILSYGHFTIQNPTLGLAEVVAGPNHTDEQSPLRRFRNAGVQVVLNASMLGMGLLTSTGVPARTETAEGKAGVIASWHPAPDDLRSACKELSTIASEAGERLETVALHWSMEEYARVGAAAGLGVQLPGQSGDVRVGGSVMGVTSIAELEQTVESWKLVLQGLAAGGEASARYEKLKALVEQKMWPELGVWKGYSWASPDEGFQNGRSADKFGLIPEEDELMINFMTRISSNFIDSKLGNVVNDGRNRLQRSPTRRLIRFKEVTCLFLGRGRNRPYYMRASTPYGFILSRTISRDRMIGLELSIAAQLALGTLQSILPIAFEGHGNRKTRPTHPPYDRIVVALILSSLQIAADIDRLSTAVARLRTILVETSSVGAVLQNVEFLLKFEEPDSALRKALDGDAGPIGECHRAIEKLEKLIASDQNQAQGTPHSKRRKVQATSRNLAWLLKETKARRLLQDIARCKNTISLTLTATSSHDIKLIREGTSRYQQVLTEWVQFSQGDIRCLWIHGIPGAGKTILASQLAGKIEESCRESTSDDSVSIEIHYYCYFGHNQDESAPFLRWVLERMCRKADQVPDHLWKMFKDGGDPSLSDLLTALEAASRYFSSVCITIDAVDESSPREELLKVLRDLATDFRFLNIRLLVTSREYLDIEKVMEEISTDVAMRNEYLDADIRLCTESRLAANDKLKDWTEDVRKEALEALCVGAKGIGSKAAILNEVRNLPKTLDEAYHRIFEAIPEEDLQVVVSALDWVCFNNKVVETEETEEKVLLGVIKGDLNRQNSCIRDYRYDLEFLRDLCGYLMTVSENGPYGRCVSLSHYTVMEYLALSTNFSPKCCFRLDKPRALCGRATFTFSEAFQYKIGEVKTLESDRPSLTPTWDIDYGMYCIFAVMKTIWDCEDFLLENEAIATMLITPHHSRTHPLDTFRHLIQSEDNDWEDLLHHYVLESIYVDWCLKTTFNAPLAFEARIPLALLHVRAYKLTDLMLCKEGSAENILQTPVRLSIHCLRSGDAQHFPLPLIRYLTATRKDAPRAFQHPLKNWHEAIDCRYLLLDSIASHCHEEVAIEEVEICDEVCIIKELLRLDAKADAPEFVVTPLQIAVACLDREGVKILLESGAKDRTLETAQLCGMTPLQICRYEAQKPCLDALSCCGEYVDAVVTIRGGNIKKPTGQIEAMLLEYGAT</sequence>
<evidence type="ECO:0000256" key="2">
    <source>
        <dbReference type="ARBA" id="ARBA00023002"/>
    </source>
</evidence>
<evidence type="ECO:0000259" key="4">
    <source>
        <dbReference type="Pfam" id="PF24883"/>
    </source>
</evidence>
<evidence type="ECO:0000259" key="3">
    <source>
        <dbReference type="Pfam" id="PF00248"/>
    </source>
</evidence>
<dbReference type="Pfam" id="PF24883">
    <property type="entry name" value="NPHP3_N"/>
    <property type="match status" value="1"/>
</dbReference>
<gene>
    <name evidence="5" type="ORF">CSAL01_07671</name>
</gene>
<dbReference type="InterPro" id="IPR044480">
    <property type="entry name" value="Ara2-like"/>
</dbReference>
<reference evidence="5 6" key="1">
    <citation type="submission" date="2014-02" db="EMBL/GenBank/DDBJ databases">
        <title>The genome sequence of Colletotrichum salicis CBS 607.94.</title>
        <authorList>
            <person name="Baroncelli R."/>
            <person name="Thon M.R."/>
        </authorList>
    </citation>
    <scope>NUCLEOTIDE SEQUENCE [LARGE SCALE GENOMIC DNA]</scope>
    <source>
        <strain evidence="5 6">CBS 607.94</strain>
    </source>
</reference>
<keyword evidence="6" id="KW-1185">Reference proteome</keyword>
<dbReference type="InterPro" id="IPR027417">
    <property type="entry name" value="P-loop_NTPase"/>
</dbReference>
<comment type="caution">
    <text evidence="5">The sequence shown here is derived from an EMBL/GenBank/DDBJ whole genome shotgun (WGS) entry which is preliminary data.</text>
</comment>
<dbReference type="Pfam" id="PF00248">
    <property type="entry name" value="Aldo_ket_red"/>
    <property type="match status" value="1"/>
</dbReference>
<dbReference type="Gene3D" id="3.20.20.100">
    <property type="entry name" value="NADP-dependent oxidoreductase domain"/>
    <property type="match status" value="1"/>
</dbReference>
<dbReference type="InterPro" id="IPR023210">
    <property type="entry name" value="NADP_OxRdtase_dom"/>
</dbReference>
<feature type="domain" description="Nephrocystin 3-like N-terminal" evidence="4">
    <location>
        <begin position="679"/>
        <end position="834"/>
    </location>
</feature>
<keyword evidence="1" id="KW-0677">Repeat</keyword>
<dbReference type="STRING" id="1209931.A0A135RUY8"/>
<dbReference type="CDD" id="cd19164">
    <property type="entry name" value="AKR_ARA2"/>
    <property type="match status" value="1"/>
</dbReference>
<dbReference type="EMBL" id="JFFI01002663">
    <property type="protein sequence ID" value="KXH27522.1"/>
    <property type="molecule type" value="Genomic_DNA"/>
</dbReference>
<feature type="domain" description="NADP-dependent oxidoreductase" evidence="3">
    <location>
        <begin position="22"/>
        <end position="346"/>
    </location>
</feature>
<dbReference type="OrthoDB" id="194358at2759"/>
<evidence type="ECO:0000256" key="1">
    <source>
        <dbReference type="ARBA" id="ARBA00022737"/>
    </source>
</evidence>
<dbReference type="PANTHER" id="PTHR42686">
    <property type="entry name" value="GH17980P-RELATED"/>
    <property type="match status" value="1"/>
</dbReference>
<dbReference type="Proteomes" id="UP000070121">
    <property type="component" value="Unassembled WGS sequence"/>
</dbReference>
<evidence type="ECO:0000313" key="6">
    <source>
        <dbReference type="Proteomes" id="UP000070121"/>
    </source>
</evidence>
<accession>A0A135RUY8</accession>
<dbReference type="SUPFAM" id="SSF52540">
    <property type="entry name" value="P-loop containing nucleoside triphosphate hydrolases"/>
    <property type="match status" value="1"/>
</dbReference>
<dbReference type="SUPFAM" id="SSF51430">
    <property type="entry name" value="NAD(P)-linked oxidoreductase"/>
    <property type="match status" value="1"/>
</dbReference>
<dbReference type="PANTHER" id="PTHR42686:SF1">
    <property type="entry name" value="GH17980P-RELATED"/>
    <property type="match status" value="1"/>
</dbReference>
<keyword evidence="2" id="KW-0560">Oxidoreductase</keyword>
<dbReference type="GO" id="GO:0045290">
    <property type="term" value="F:D-arabinose 1-dehydrogenase [NAD(P)+] activity"/>
    <property type="evidence" value="ECO:0007669"/>
    <property type="project" value="InterPro"/>
</dbReference>
<proteinExistence type="predicted"/>
<dbReference type="GO" id="GO:0005829">
    <property type="term" value="C:cytosol"/>
    <property type="evidence" value="ECO:0007669"/>
    <property type="project" value="TreeGrafter"/>
</dbReference>
<dbReference type="Gene3D" id="3.40.50.300">
    <property type="entry name" value="P-loop containing nucleotide triphosphate hydrolases"/>
    <property type="match status" value="1"/>
</dbReference>
<protein>
    <submittedName>
        <fullName evidence="5">L-galactose dehydrogenase</fullName>
    </submittedName>
</protein>
<evidence type="ECO:0000313" key="5">
    <source>
        <dbReference type="EMBL" id="KXH27522.1"/>
    </source>
</evidence>
<organism evidence="5 6">
    <name type="scientific">Colletotrichum salicis</name>
    <dbReference type="NCBI Taxonomy" id="1209931"/>
    <lineage>
        <taxon>Eukaryota</taxon>
        <taxon>Fungi</taxon>
        <taxon>Dikarya</taxon>
        <taxon>Ascomycota</taxon>
        <taxon>Pezizomycotina</taxon>
        <taxon>Sordariomycetes</taxon>
        <taxon>Hypocreomycetidae</taxon>
        <taxon>Glomerellales</taxon>
        <taxon>Glomerellaceae</taxon>
        <taxon>Colletotrichum</taxon>
        <taxon>Colletotrichum acutatum species complex</taxon>
    </lineage>
</organism>
<name>A0A135RUY8_9PEZI</name>
<dbReference type="InterPro" id="IPR036812">
    <property type="entry name" value="NAD(P)_OxRdtase_dom_sf"/>
</dbReference>